<dbReference type="NCBIfam" id="TIGR01066">
    <property type="entry name" value="rplM_bact"/>
    <property type="match status" value="1"/>
</dbReference>
<geneLocation type="plastid" evidence="5"/>
<dbReference type="CDD" id="cd00392">
    <property type="entry name" value="Ribosomal_L13"/>
    <property type="match status" value="1"/>
</dbReference>
<keyword evidence="2 4" id="KW-0689">Ribosomal protein</keyword>
<gene>
    <name evidence="5" type="primary">rpl13</name>
</gene>
<protein>
    <submittedName>
        <fullName evidence="5">Ribosomal protein L13</fullName>
    </submittedName>
</protein>
<dbReference type="PANTHER" id="PTHR11545:SF2">
    <property type="entry name" value="LARGE RIBOSOMAL SUBUNIT PROTEIN UL13M"/>
    <property type="match status" value="1"/>
</dbReference>
<sequence>MNINKNKTITEESDKKIYWYIVDAKEYKLGRLGSNIAYLLRNKNSARYLPYQEGNLKIIIINSKQIQITGNKNKQKTYKRHSGRPGGLKQEVFEKLQKRIPNRIIEHAIKGMLPKNSLGRKLFKNVKIYPGSIHPHTNQEIIELNLESIKSKLC</sequence>
<organism evidence="5">
    <name type="scientific">Pleurostichidium falkenbergii</name>
    <dbReference type="NCBI Taxonomy" id="121064"/>
    <lineage>
        <taxon>Eukaryota</taxon>
        <taxon>Rhodophyta</taxon>
        <taxon>Florideophyceae</taxon>
        <taxon>Rhodymeniophycidae</taxon>
        <taxon>Ceramiales</taxon>
        <taxon>Rhodomelaceae</taxon>
        <taxon>Pleurostichidium</taxon>
    </lineage>
</organism>
<comment type="similarity">
    <text evidence="1 4">Belongs to the universal ribosomal protein uL13 family.</text>
</comment>
<evidence type="ECO:0000256" key="2">
    <source>
        <dbReference type="ARBA" id="ARBA00022980"/>
    </source>
</evidence>
<dbReference type="GO" id="GO:0003735">
    <property type="term" value="F:structural constituent of ribosome"/>
    <property type="evidence" value="ECO:0007669"/>
    <property type="project" value="InterPro"/>
</dbReference>
<dbReference type="SUPFAM" id="SSF52161">
    <property type="entry name" value="Ribosomal protein L13"/>
    <property type="match status" value="1"/>
</dbReference>
<dbReference type="EMBL" id="MH853471">
    <property type="protein sequence ID" value="QCH39716.1"/>
    <property type="molecule type" value="Genomic_DNA"/>
</dbReference>
<evidence type="ECO:0000256" key="3">
    <source>
        <dbReference type="ARBA" id="ARBA00023274"/>
    </source>
</evidence>
<dbReference type="RefSeq" id="YP_009654429.1">
    <property type="nucleotide sequence ID" value="NC_042794.1"/>
</dbReference>
<dbReference type="Gene3D" id="3.90.1180.10">
    <property type="entry name" value="Ribosomal protein L13"/>
    <property type="match status" value="1"/>
</dbReference>
<dbReference type="GO" id="GO:0003729">
    <property type="term" value="F:mRNA binding"/>
    <property type="evidence" value="ECO:0007669"/>
    <property type="project" value="TreeGrafter"/>
</dbReference>
<dbReference type="Pfam" id="PF00572">
    <property type="entry name" value="Ribosomal_L13"/>
    <property type="match status" value="1"/>
</dbReference>
<keyword evidence="3 4" id="KW-0687">Ribonucleoprotein</keyword>
<dbReference type="InterPro" id="IPR036899">
    <property type="entry name" value="Ribosomal_uL13_sf"/>
</dbReference>
<reference evidence="5" key="1">
    <citation type="submission" date="2018-09" db="EMBL/GenBank/DDBJ databases">
        <authorList>
            <person name="Pasella M."/>
            <person name="Verbruggen H."/>
            <person name="Nelson W.A."/>
            <person name="Diaz-Tapia P."/>
        </authorList>
    </citation>
    <scope>NUCLEOTIDE SEQUENCE</scope>
</reference>
<evidence type="ECO:0000256" key="4">
    <source>
        <dbReference type="RuleBase" id="RU003877"/>
    </source>
</evidence>
<dbReference type="GeneID" id="40488319"/>
<dbReference type="HAMAP" id="MF_01366">
    <property type="entry name" value="Ribosomal_uL13"/>
    <property type="match status" value="1"/>
</dbReference>
<proteinExistence type="inferred from homology"/>
<dbReference type="PIRSF" id="PIRSF002181">
    <property type="entry name" value="Ribosomal_L13"/>
    <property type="match status" value="1"/>
</dbReference>
<name>A0A4D6UXX2_9FLOR</name>
<evidence type="ECO:0000256" key="1">
    <source>
        <dbReference type="ARBA" id="ARBA00006227"/>
    </source>
</evidence>
<dbReference type="AlphaFoldDB" id="A0A4D6UXX2"/>
<dbReference type="GO" id="GO:0006412">
    <property type="term" value="P:translation"/>
    <property type="evidence" value="ECO:0007669"/>
    <property type="project" value="InterPro"/>
</dbReference>
<accession>A0A4D6UXX2</accession>
<reference evidence="5" key="2">
    <citation type="journal article" date="2019" name="Phycologia">
        <title>The phylogenetic position of the morphologically unusual Pleurostichidium falkenbergii (Rhodomelaceae, Rhodophyta) based on plastid phylogenomics.</title>
        <authorList>
            <person name="Pasella M.M."/>
            <person name="Verbruggen H."/>
            <person name="Nelson W.A."/>
            <person name="Diaz-Tapia P."/>
        </authorList>
    </citation>
    <scope>NUCLEOTIDE SEQUENCE</scope>
</reference>
<dbReference type="GO" id="GO:0017148">
    <property type="term" value="P:negative regulation of translation"/>
    <property type="evidence" value="ECO:0007669"/>
    <property type="project" value="TreeGrafter"/>
</dbReference>
<evidence type="ECO:0000313" key="5">
    <source>
        <dbReference type="EMBL" id="QCH39716.1"/>
    </source>
</evidence>
<dbReference type="PANTHER" id="PTHR11545">
    <property type="entry name" value="RIBOSOMAL PROTEIN L13"/>
    <property type="match status" value="1"/>
</dbReference>
<dbReference type="PROSITE" id="PS00783">
    <property type="entry name" value="RIBOSOMAL_L13"/>
    <property type="match status" value="1"/>
</dbReference>
<dbReference type="GO" id="GO:0022625">
    <property type="term" value="C:cytosolic large ribosomal subunit"/>
    <property type="evidence" value="ECO:0007669"/>
    <property type="project" value="TreeGrafter"/>
</dbReference>
<keyword evidence="5" id="KW-0934">Plastid</keyword>
<dbReference type="InterPro" id="IPR005822">
    <property type="entry name" value="Ribosomal_uL13"/>
</dbReference>
<dbReference type="InterPro" id="IPR005823">
    <property type="entry name" value="Ribosomal_uL13_bac-type"/>
</dbReference>
<dbReference type="InterPro" id="IPR023563">
    <property type="entry name" value="Ribosomal_uL13_CS"/>
</dbReference>